<dbReference type="Pfam" id="PF01722">
    <property type="entry name" value="BolA"/>
    <property type="match status" value="1"/>
</dbReference>
<proteinExistence type="inferred from homology"/>
<dbReference type="InterPro" id="IPR002634">
    <property type="entry name" value="BolA"/>
</dbReference>
<evidence type="ECO:0000313" key="2">
    <source>
        <dbReference type="EMBL" id="EJW05118.1"/>
    </source>
</evidence>
<evidence type="ECO:0000313" key="3">
    <source>
        <dbReference type="Proteomes" id="UP000003163"/>
    </source>
</evidence>
<comment type="similarity">
    <text evidence="1">Belongs to the BolA/IbaG family.</text>
</comment>
<protein>
    <recommendedName>
        <fullName evidence="4">BolA protein</fullName>
    </recommendedName>
</protein>
<dbReference type="HOGENOM" id="CLU_1825247_0_0_1"/>
<dbReference type="Gene3D" id="3.30.300.90">
    <property type="entry name" value="BolA-like"/>
    <property type="match status" value="1"/>
</dbReference>
<dbReference type="FunCoup" id="J8ZZR0">
    <property type="interactions" value="15"/>
</dbReference>
<dbReference type="GO" id="GO:0016226">
    <property type="term" value="P:iron-sulfur cluster assembly"/>
    <property type="evidence" value="ECO:0007669"/>
    <property type="project" value="TreeGrafter"/>
</dbReference>
<dbReference type="OrthoDB" id="411584at2759"/>
<dbReference type="Proteomes" id="UP000003163">
    <property type="component" value="Unassembled WGS sequence"/>
</dbReference>
<organism evidence="2 3">
    <name type="scientific">Edhazardia aedis (strain USNM 41457)</name>
    <name type="common">Microsporidian parasite</name>
    <dbReference type="NCBI Taxonomy" id="1003232"/>
    <lineage>
        <taxon>Eukaryota</taxon>
        <taxon>Fungi</taxon>
        <taxon>Fungi incertae sedis</taxon>
        <taxon>Microsporidia</taxon>
        <taxon>Edhazardia</taxon>
    </lineage>
</organism>
<accession>J8ZZR0</accession>
<evidence type="ECO:0000256" key="1">
    <source>
        <dbReference type="RuleBase" id="RU003860"/>
    </source>
</evidence>
<dbReference type="InParanoid" id="J8ZZR0"/>
<dbReference type="SUPFAM" id="SSF82657">
    <property type="entry name" value="BolA-like"/>
    <property type="match status" value="1"/>
</dbReference>
<sequence length="141" mass="16429">MHLVLIIICTSCLQKKFNLTNCVFFCVSCLSSATYFYNFNFFWLCPCSLMENTSLQKKIERCLLNEFKPIICEIINESDAHKNHKFALENTSYETHFKIVLQSENFNGKSIQERHRMVMEAISFAFEEGLHAVKLNLKPTS</sequence>
<reference evidence="2 3" key="1">
    <citation type="submission" date="2011-08" db="EMBL/GenBank/DDBJ databases">
        <authorList>
            <person name="Liu Z.J."/>
            <person name="Shi F.L."/>
            <person name="Lu J.Q."/>
            <person name="Li M."/>
            <person name="Wang Z.L."/>
        </authorList>
    </citation>
    <scope>NUCLEOTIDE SEQUENCE [LARGE SCALE GENOMIC DNA]</scope>
    <source>
        <strain evidence="2 3">USNM 41457</strain>
    </source>
</reference>
<dbReference type="VEuPathDB" id="MicrosporidiaDB:EDEG_00788"/>
<gene>
    <name evidence="2" type="ORF">EDEG_00788</name>
</gene>
<dbReference type="PANTHER" id="PTHR46230">
    <property type="match status" value="1"/>
</dbReference>
<comment type="caution">
    <text evidence="2">The sequence shown here is derived from an EMBL/GenBank/DDBJ whole genome shotgun (WGS) entry which is preliminary data.</text>
</comment>
<dbReference type="STRING" id="1003232.J8ZZR0"/>
<dbReference type="AlphaFoldDB" id="J8ZZR0"/>
<reference evidence="3" key="2">
    <citation type="submission" date="2015-07" db="EMBL/GenBank/DDBJ databases">
        <title>Contrasting host-pathogen interactions and genome evolution in two generalist and specialist microsporidian pathogens of mosquitoes.</title>
        <authorList>
            <consortium name="The Broad Institute Genomics Platform"/>
            <consortium name="The Broad Institute Genome Sequencing Center for Infectious Disease"/>
            <person name="Cuomo C.A."/>
            <person name="Sanscrainte N.D."/>
            <person name="Goldberg J.M."/>
            <person name="Heiman D."/>
            <person name="Young S."/>
            <person name="Zeng Q."/>
            <person name="Becnel J.J."/>
            <person name="Birren B.W."/>
        </authorList>
    </citation>
    <scope>NUCLEOTIDE SEQUENCE [LARGE SCALE GENOMIC DNA]</scope>
    <source>
        <strain evidence="3">USNM 41457</strain>
    </source>
</reference>
<keyword evidence="3" id="KW-1185">Reference proteome</keyword>
<evidence type="ECO:0008006" key="4">
    <source>
        <dbReference type="Google" id="ProtNLM"/>
    </source>
</evidence>
<dbReference type="PANTHER" id="PTHR46230:SF7">
    <property type="entry name" value="BOLA-LIKE PROTEIN 1"/>
    <property type="match status" value="1"/>
</dbReference>
<name>J8ZZR0_EDHAE</name>
<dbReference type="EMBL" id="AFBI03000009">
    <property type="protein sequence ID" value="EJW05118.1"/>
    <property type="molecule type" value="Genomic_DNA"/>
</dbReference>
<dbReference type="InterPro" id="IPR036065">
    <property type="entry name" value="BolA-like_sf"/>
</dbReference>